<dbReference type="InterPro" id="IPR002410">
    <property type="entry name" value="Peptidase_S33"/>
</dbReference>
<sequence length="295" mass="33110">MNVTNGEFTVNLNGIDHWVKIEGSENGTLPLVIIHGGPGGNHYVFERTAGPFLSQTRTVIYYEQRGCGRSQKPGADEDYTIDFLIRDFRELKSWLGAEKVDLLGYSFGGELALEFSSAIPEEINQMILSAPSLMNTDIQKMVQLTGFMSIADPSLYEKISLLHQEGLALDEIYNQVWALVDSETVDLLLFENQDVASKNRALWEESKLTNTGLMMNALTSNLSDSPLIPRLGEIKHETLIITGVFDRNTGIPISKIIHKKLRNSTMALFEKSAHFPDLEETEKFVEVVQHFLESK</sequence>
<name>A0A0V8HPK7_9BACI</name>
<dbReference type="GO" id="GO:0016020">
    <property type="term" value="C:membrane"/>
    <property type="evidence" value="ECO:0007669"/>
    <property type="project" value="TreeGrafter"/>
</dbReference>
<dbReference type="InterPro" id="IPR029058">
    <property type="entry name" value="AB_hydrolase_fold"/>
</dbReference>
<comment type="similarity">
    <text evidence="1">Belongs to the peptidase S33 family.</text>
</comment>
<dbReference type="PANTHER" id="PTHR43798:SF33">
    <property type="entry name" value="HYDROLASE, PUTATIVE (AFU_ORTHOLOGUE AFUA_2G14860)-RELATED"/>
    <property type="match status" value="1"/>
</dbReference>
<dbReference type="PANTHER" id="PTHR43798">
    <property type="entry name" value="MONOACYLGLYCEROL LIPASE"/>
    <property type="match status" value="1"/>
</dbReference>
<dbReference type="AlphaFoldDB" id="A0A0V8HPK7"/>
<dbReference type="InterPro" id="IPR000073">
    <property type="entry name" value="AB_hydrolase_1"/>
</dbReference>
<accession>A0A0V8HPK7</accession>
<dbReference type="EMBL" id="FMAU01000001">
    <property type="protein sequence ID" value="SCB75890.1"/>
    <property type="molecule type" value="Genomic_DNA"/>
</dbReference>
<dbReference type="GO" id="GO:0006508">
    <property type="term" value="P:proteolysis"/>
    <property type="evidence" value="ECO:0007669"/>
    <property type="project" value="InterPro"/>
</dbReference>
<dbReference type="GO" id="GO:0004177">
    <property type="term" value="F:aminopeptidase activity"/>
    <property type="evidence" value="ECO:0007669"/>
    <property type="project" value="UniProtKB-EC"/>
</dbReference>
<evidence type="ECO:0000256" key="2">
    <source>
        <dbReference type="ARBA" id="ARBA00022801"/>
    </source>
</evidence>
<evidence type="ECO:0000259" key="3">
    <source>
        <dbReference type="Pfam" id="PF00561"/>
    </source>
</evidence>
<dbReference type="PRINTS" id="PR00793">
    <property type="entry name" value="PROAMNOPTASE"/>
</dbReference>
<dbReference type="Gene3D" id="3.40.50.1820">
    <property type="entry name" value="alpha/beta hydrolase"/>
    <property type="match status" value="1"/>
</dbReference>
<keyword evidence="5" id="KW-1185">Reference proteome</keyword>
<evidence type="ECO:0000313" key="4">
    <source>
        <dbReference type="EMBL" id="SCB75890.1"/>
    </source>
</evidence>
<dbReference type="Proteomes" id="UP000181997">
    <property type="component" value="Unassembled WGS sequence"/>
</dbReference>
<dbReference type="SUPFAM" id="SSF53474">
    <property type="entry name" value="alpha/beta-Hydrolases"/>
    <property type="match status" value="1"/>
</dbReference>
<feature type="domain" description="AB hydrolase-1" evidence="3">
    <location>
        <begin position="30"/>
        <end position="277"/>
    </location>
</feature>
<evidence type="ECO:0000313" key="5">
    <source>
        <dbReference type="Proteomes" id="UP000181997"/>
    </source>
</evidence>
<protein>
    <submittedName>
        <fullName evidence="4">Proline iminopeptidase</fullName>
    </submittedName>
</protein>
<dbReference type="InterPro" id="IPR050266">
    <property type="entry name" value="AB_hydrolase_sf"/>
</dbReference>
<reference evidence="5" key="1">
    <citation type="submission" date="2016-08" db="EMBL/GenBank/DDBJ databases">
        <authorList>
            <person name="Varghese N."/>
            <person name="Submissions Spin"/>
        </authorList>
    </citation>
    <scope>NUCLEOTIDE SEQUENCE [LARGE SCALE GENOMIC DNA]</scope>
    <source>
        <strain evidence="5">SGD-1123</strain>
    </source>
</reference>
<dbReference type="Pfam" id="PF00561">
    <property type="entry name" value="Abhydrolase_1"/>
    <property type="match status" value="1"/>
</dbReference>
<gene>
    <name evidence="4" type="ORF">GA0061094_0316</name>
</gene>
<keyword evidence="2" id="KW-0378">Hydrolase</keyword>
<proteinExistence type="inferred from homology"/>
<organism evidence="4 5">
    <name type="scientific">[Bacillus] enclensis</name>
    <dbReference type="NCBI Taxonomy" id="1402860"/>
    <lineage>
        <taxon>Bacteria</taxon>
        <taxon>Bacillati</taxon>
        <taxon>Bacillota</taxon>
        <taxon>Bacilli</taxon>
        <taxon>Bacillales</taxon>
        <taxon>Bacillaceae</taxon>
        <taxon>Rossellomorea</taxon>
    </lineage>
</organism>
<dbReference type="OrthoDB" id="9796770at2"/>
<dbReference type="RefSeq" id="WP_058297224.1">
    <property type="nucleotide sequence ID" value="NZ_FMAU01000001.1"/>
</dbReference>
<evidence type="ECO:0000256" key="1">
    <source>
        <dbReference type="ARBA" id="ARBA00010088"/>
    </source>
</evidence>